<accession>F0XKF2</accession>
<dbReference type="InterPro" id="IPR002594">
    <property type="entry name" value="GH12"/>
</dbReference>
<dbReference type="InterPro" id="IPR013319">
    <property type="entry name" value="GH11/12"/>
</dbReference>
<keyword evidence="6" id="KW-1185">Reference proteome</keyword>
<organism evidence="6">
    <name type="scientific">Grosmannia clavigera (strain kw1407 / UAMH 11150)</name>
    <name type="common">Blue stain fungus</name>
    <name type="synonym">Graphiocladiella clavigera</name>
    <dbReference type="NCBI Taxonomy" id="655863"/>
    <lineage>
        <taxon>Eukaryota</taxon>
        <taxon>Fungi</taxon>
        <taxon>Dikarya</taxon>
        <taxon>Ascomycota</taxon>
        <taxon>Pezizomycotina</taxon>
        <taxon>Sordariomycetes</taxon>
        <taxon>Sordariomycetidae</taxon>
        <taxon>Ophiostomatales</taxon>
        <taxon>Ophiostomataceae</taxon>
        <taxon>Leptographium</taxon>
    </lineage>
</organism>
<dbReference type="Pfam" id="PF01670">
    <property type="entry name" value="Glyco_hydro_12"/>
    <property type="match status" value="1"/>
</dbReference>
<evidence type="ECO:0000256" key="2">
    <source>
        <dbReference type="RuleBase" id="RU361163"/>
    </source>
</evidence>
<name>F0XKF2_GROCL</name>
<dbReference type="OrthoDB" id="89349at2759"/>
<dbReference type="EMBL" id="GL629788">
    <property type="protein sequence ID" value="EFX01637.1"/>
    <property type="molecule type" value="Genomic_DNA"/>
</dbReference>
<evidence type="ECO:0000256" key="1">
    <source>
        <dbReference type="ARBA" id="ARBA00005519"/>
    </source>
</evidence>
<dbReference type="GO" id="GO:0008810">
    <property type="term" value="F:cellulase activity"/>
    <property type="evidence" value="ECO:0007669"/>
    <property type="project" value="InterPro"/>
</dbReference>
<dbReference type="GeneID" id="25981722"/>
<keyword evidence="4" id="KW-0812">Transmembrane</keyword>
<keyword evidence="4" id="KW-1133">Transmembrane helix</keyword>
<evidence type="ECO:0000313" key="5">
    <source>
        <dbReference type="EMBL" id="EFX01637.1"/>
    </source>
</evidence>
<feature type="compositionally biased region" description="Gly residues" evidence="3">
    <location>
        <begin position="51"/>
        <end position="63"/>
    </location>
</feature>
<proteinExistence type="inferred from homology"/>
<keyword evidence="2" id="KW-0378">Hydrolase</keyword>
<dbReference type="HOGENOM" id="CLU_073364_0_0_1"/>
<dbReference type="Gene3D" id="2.60.120.180">
    <property type="match status" value="1"/>
</dbReference>
<comment type="similarity">
    <text evidence="1 2">Belongs to the glycosyl hydrolase 12 (cellulase H) family.</text>
</comment>
<keyword evidence="2" id="KW-0624">Polysaccharide degradation</keyword>
<dbReference type="eggNOG" id="ENOG502SH4Y">
    <property type="taxonomic scope" value="Eukaryota"/>
</dbReference>
<feature type="region of interest" description="Disordered" evidence="3">
    <location>
        <begin position="43"/>
        <end position="68"/>
    </location>
</feature>
<sequence length="337" mass="35429">MGILGFHFAVNFIMLAIPIGITLGILFGIDAHRSAVGESPIYSPAASSGSGSSGGGTSDGGGASDNDIKTKTYCDKSRGITPITKGQQYTLNPNQWGWNATEGGGLCMNVTTYDNSTYSTKTAAPGWSITWGYPVGPESQPVHAFPNIKVDGGVFPATIQTLAQIDFAVEWTYGLGNDSATTTEVSALVAESVNTNVAVDMFFDSNKESSSDSSLAKYEVMVWFADIGLATQAIGLKNGTIATEVVNGTTFELYAGSNSLSQRVLTWVAAETTETFTGDLLPLVTSLFTLSTTSADDNPSETDYLGYFAFGSETYNSPTEFGTFSVPSMSVNVTTSS</sequence>
<evidence type="ECO:0000313" key="6">
    <source>
        <dbReference type="Proteomes" id="UP000007796"/>
    </source>
</evidence>
<evidence type="ECO:0000256" key="3">
    <source>
        <dbReference type="SAM" id="MobiDB-lite"/>
    </source>
</evidence>
<keyword evidence="2" id="KW-0326">Glycosidase</keyword>
<dbReference type="AlphaFoldDB" id="F0XKF2"/>
<dbReference type="GO" id="GO:0000272">
    <property type="term" value="P:polysaccharide catabolic process"/>
    <property type="evidence" value="ECO:0007669"/>
    <property type="project" value="UniProtKB-KW"/>
</dbReference>
<gene>
    <name evidence="5" type="ORF">CMQ_8103</name>
</gene>
<dbReference type="InterPro" id="IPR013320">
    <property type="entry name" value="ConA-like_dom_sf"/>
</dbReference>
<dbReference type="PANTHER" id="PTHR34002">
    <property type="entry name" value="BLR1656 PROTEIN"/>
    <property type="match status" value="1"/>
</dbReference>
<reference evidence="5 6" key="1">
    <citation type="journal article" date="2011" name="Proc. Natl. Acad. Sci. U.S.A.">
        <title>Genome and transcriptome analyses of the mountain pine beetle-fungal symbiont Grosmannia clavigera, a lodgepole pine pathogen.</title>
        <authorList>
            <person name="DiGuistini S."/>
            <person name="Wang Y."/>
            <person name="Liao N.Y."/>
            <person name="Taylor G."/>
            <person name="Tanguay P."/>
            <person name="Feau N."/>
            <person name="Henrissat B."/>
            <person name="Chan S.K."/>
            <person name="Hesse-Orce U."/>
            <person name="Alamouti S.M."/>
            <person name="Tsui C.K.M."/>
            <person name="Docking R.T."/>
            <person name="Levasseur A."/>
            <person name="Haridas S."/>
            <person name="Robertson G."/>
            <person name="Birol I."/>
            <person name="Holt R.A."/>
            <person name="Marra M.A."/>
            <person name="Hamelin R.C."/>
            <person name="Hirst M."/>
            <person name="Jones S.J.M."/>
            <person name="Bohlmann J."/>
            <person name="Breuil C."/>
        </authorList>
    </citation>
    <scope>NUCLEOTIDE SEQUENCE [LARGE SCALE GENOMIC DNA]</scope>
    <source>
        <strain evidence="6">kw1407 / UAMH 11150</strain>
    </source>
</reference>
<dbReference type="PANTHER" id="PTHR34002:SF9">
    <property type="entry name" value="XYLOGLUCAN-SPECIFIC ENDO-BETA-1,4-GLUCANASE A"/>
    <property type="match status" value="1"/>
</dbReference>
<feature type="transmembrane region" description="Helical" evidence="4">
    <location>
        <begin position="6"/>
        <end position="29"/>
    </location>
</feature>
<keyword evidence="4" id="KW-0472">Membrane</keyword>
<dbReference type="STRING" id="655863.F0XKF2"/>
<protein>
    <submittedName>
        <fullName evidence="5">Xyloglucan-specific endoglucanase</fullName>
    </submittedName>
</protein>
<evidence type="ECO:0000256" key="4">
    <source>
        <dbReference type="SAM" id="Phobius"/>
    </source>
</evidence>
<dbReference type="RefSeq" id="XP_014171119.1">
    <property type="nucleotide sequence ID" value="XM_014315644.1"/>
</dbReference>
<dbReference type="SUPFAM" id="SSF49899">
    <property type="entry name" value="Concanavalin A-like lectins/glucanases"/>
    <property type="match status" value="1"/>
</dbReference>
<keyword evidence="2" id="KW-0119">Carbohydrate metabolism</keyword>
<dbReference type="InParanoid" id="F0XKF2"/>
<dbReference type="Proteomes" id="UP000007796">
    <property type="component" value="Unassembled WGS sequence"/>
</dbReference>